<dbReference type="HOGENOM" id="CLU_2417840_0_0_1"/>
<reference evidence="2" key="3">
    <citation type="submission" date="2015-06" db="UniProtKB">
        <authorList>
            <consortium name="EnsemblProtists"/>
        </authorList>
    </citation>
    <scope>IDENTIFICATION</scope>
</reference>
<evidence type="ECO:0000313" key="3">
    <source>
        <dbReference type="Proteomes" id="UP000011087"/>
    </source>
</evidence>
<dbReference type="PaxDb" id="55529-EKX36794"/>
<name>L1ILQ0_GUITC</name>
<dbReference type="AlphaFoldDB" id="L1ILQ0"/>
<evidence type="ECO:0000313" key="2">
    <source>
        <dbReference type="EnsemblProtists" id="EKX36794"/>
    </source>
</evidence>
<gene>
    <name evidence="1" type="ORF">GUITHDRAFT_155155</name>
</gene>
<dbReference type="EMBL" id="JH993068">
    <property type="protein sequence ID" value="EKX36794.1"/>
    <property type="molecule type" value="Genomic_DNA"/>
</dbReference>
<evidence type="ECO:0000313" key="1">
    <source>
        <dbReference type="EMBL" id="EKX36794.1"/>
    </source>
</evidence>
<dbReference type="EnsemblProtists" id="EKX36794">
    <property type="protein sequence ID" value="EKX36794"/>
    <property type="gene ID" value="GUITHDRAFT_155155"/>
</dbReference>
<dbReference type="Proteomes" id="UP000011087">
    <property type="component" value="Unassembled WGS sequence"/>
</dbReference>
<reference evidence="3" key="2">
    <citation type="submission" date="2012-11" db="EMBL/GenBank/DDBJ databases">
        <authorList>
            <person name="Kuo A."/>
            <person name="Curtis B.A."/>
            <person name="Tanifuji G."/>
            <person name="Burki F."/>
            <person name="Gruber A."/>
            <person name="Irimia M."/>
            <person name="Maruyama S."/>
            <person name="Arias M.C."/>
            <person name="Ball S.G."/>
            <person name="Gile G.H."/>
            <person name="Hirakawa Y."/>
            <person name="Hopkins J.F."/>
            <person name="Rensing S.A."/>
            <person name="Schmutz J."/>
            <person name="Symeonidi A."/>
            <person name="Elias M."/>
            <person name="Eveleigh R.J."/>
            <person name="Herman E.K."/>
            <person name="Klute M.J."/>
            <person name="Nakayama T."/>
            <person name="Obornik M."/>
            <person name="Reyes-Prieto A."/>
            <person name="Armbrust E.V."/>
            <person name="Aves S.J."/>
            <person name="Beiko R.G."/>
            <person name="Coutinho P."/>
            <person name="Dacks J.B."/>
            <person name="Durnford D.G."/>
            <person name="Fast N.M."/>
            <person name="Green B.R."/>
            <person name="Grisdale C."/>
            <person name="Hempe F."/>
            <person name="Henrissat B."/>
            <person name="Hoppner M.P."/>
            <person name="Ishida K.-I."/>
            <person name="Kim E."/>
            <person name="Koreny L."/>
            <person name="Kroth P.G."/>
            <person name="Liu Y."/>
            <person name="Malik S.-B."/>
            <person name="Maier U.G."/>
            <person name="McRose D."/>
            <person name="Mock T."/>
            <person name="Neilson J.A."/>
            <person name="Onodera N.T."/>
            <person name="Poole A.M."/>
            <person name="Pritham E.J."/>
            <person name="Richards T.A."/>
            <person name="Rocap G."/>
            <person name="Roy S.W."/>
            <person name="Sarai C."/>
            <person name="Schaack S."/>
            <person name="Shirato S."/>
            <person name="Slamovits C.H."/>
            <person name="Spencer D.F."/>
            <person name="Suzuki S."/>
            <person name="Worden A.Z."/>
            <person name="Zauner S."/>
            <person name="Barry K."/>
            <person name="Bell C."/>
            <person name="Bharti A.K."/>
            <person name="Crow J.A."/>
            <person name="Grimwood J."/>
            <person name="Kramer R."/>
            <person name="Lindquist E."/>
            <person name="Lucas S."/>
            <person name="Salamov A."/>
            <person name="McFadden G.I."/>
            <person name="Lane C.E."/>
            <person name="Keeling P.J."/>
            <person name="Gray M.W."/>
            <person name="Grigoriev I.V."/>
            <person name="Archibald J.M."/>
        </authorList>
    </citation>
    <scope>NUCLEOTIDE SEQUENCE</scope>
    <source>
        <strain evidence="3">CCMP2712</strain>
    </source>
</reference>
<keyword evidence="3" id="KW-1185">Reference proteome</keyword>
<accession>L1ILQ0</accession>
<sequence>MQTNSKAPKVSVTIVYENFWLESHSKRNLRRASRRQQANEDICNQIAAQTDMLLQSVRAASSKRSARTTVVLSSKWSKYINVNMMSQLDFEI</sequence>
<protein>
    <submittedName>
        <fullName evidence="1 2">Uncharacterized protein</fullName>
    </submittedName>
</protein>
<dbReference type="KEGG" id="gtt:GUITHDRAFT_155155"/>
<dbReference type="GeneID" id="17293500"/>
<proteinExistence type="predicted"/>
<reference evidence="1 3" key="1">
    <citation type="journal article" date="2012" name="Nature">
        <title>Algal genomes reveal evolutionary mosaicism and the fate of nucleomorphs.</title>
        <authorList>
            <consortium name="DOE Joint Genome Institute"/>
            <person name="Curtis B.A."/>
            <person name="Tanifuji G."/>
            <person name="Burki F."/>
            <person name="Gruber A."/>
            <person name="Irimia M."/>
            <person name="Maruyama S."/>
            <person name="Arias M.C."/>
            <person name="Ball S.G."/>
            <person name="Gile G.H."/>
            <person name="Hirakawa Y."/>
            <person name="Hopkins J.F."/>
            <person name="Kuo A."/>
            <person name="Rensing S.A."/>
            <person name="Schmutz J."/>
            <person name="Symeonidi A."/>
            <person name="Elias M."/>
            <person name="Eveleigh R.J."/>
            <person name="Herman E.K."/>
            <person name="Klute M.J."/>
            <person name="Nakayama T."/>
            <person name="Obornik M."/>
            <person name="Reyes-Prieto A."/>
            <person name="Armbrust E.V."/>
            <person name="Aves S.J."/>
            <person name="Beiko R.G."/>
            <person name="Coutinho P."/>
            <person name="Dacks J.B."/>
            <person name="Durnford D.G."/>
            <person name="Fast N.M."/>
            <person name="Green B.R."/>
            <person name="Grisdale C.J."/>
            <person name="Hempel F."/>
            <person name="Henrissat B."/>
            <person name="Hoppner M.P."/>
            <person name="Ishida K."/>
            <person name="Kim E."/>
            <person name="Koreny L."/>
            <person name="Kroth P.G."/>
            <person name="Liu Y."/>
            <person name="Malik S.B."/>
            <person name="Maier U.G."/>
            <person name="McRose D."/>
            <person name="Mock T."/>
            <person name="Neilson J.A."/>
            <person name="Onodera N.T."/>
            <person name="Poole A.M."/>
            <person name="Pritham E.J."/>
            <person name="Richards T.A."/>
            <person name="Rocap G."/>
            <person name="Roy S.W."/>
            <person name="Sarai C."/>
            <person name="Schaack S."/>
            <person name="Shirato S."/>
            <person name="Slamovits C.H."/>
            <person name="Spencer D.F."/>
            <person name="Suzuki S."/>
            <person name="Worden A.Z."/>
            <person name="Zauner S."/>
            <person name="Barry K."/>
            <person name="Bell C."/>
            <person name="Bharti A.K."/>
            <person name="Crow J.A."/>
            <person name="Grimwood J."/>
            <person name="Kramer R."/>
            <person name="Lindquist E."/>
            <person name="Lucas S."/>
            <person name="Salamov A."/>
            <person name="McFadden G.I."/>
            <person name="Lane C.E."/>
            <person name="Keeling P.J."/>
            <person name="Gray M.W."/>
            <person name="Grigoriev I.V."/>
            <person name="Archibald J.M."/>
        </authorList>
    </citation>
    <scope>NUCLEOTIDE SEQUENCE</scope>
    <source>
        <strain evidence="1 3">CCMP2712</strain>
    </source>
</reference>
<organism evidence="1">
    <name type="scientific">Guillardia theta (strain CCMP2712)</name>
    <name type="common">Cryptophyte</name>
    <dbReference type="NCBI Taxonomy" id="905079"/>
    <lineage>
        <taxon>Eukaryota</taxon>
        <taxon>Cryptophyceae</taxon>
        <taxon>Pyrenomonadales</taxon>
        <taxon>Geminigeraceae</taxon>
        <taxon>Guillardia</taxon>
    </lineage>
</organism>
<dbReference type="RefSeq" id="XP_005823774.1">
    <property type="nucleotide sequence ID" value="XM_005823717.1"/>
</dbReference>